<dbReference type="Proteomes" id="UP000183567">
    <property type="component" value="Unassembled WGS sequence"/>
</dbReference>
<dbReference type="EMBL" id="LVVM01006313">
    <property type="protein sequence ID" value="OJA08360.1"/>
    <property type="molecule type" value="Genomic_DNA"/>
</dbReference>
<evidence type="ECO:0000313" key="1">
    <source>
        <dbReference type="EMBL" id="OJA08360.1"/>
    </source>
</evidence>
<organism evidence="1 2">
    <name type="scientific">Rhizopogon vesiculosus</name>
    <dbReference type="NCBI Taxonomy" id="180088"/>
    <lineage>
        <taxon>Eukaryota</taxon>
        <taxon>Fungi</taxon>
        <taxon>Dikarya</taxon>
        <taxon>Basidiomycota</taxon>
        <taxon>Agaricomycotina</taxon>
        <taxon>Agaricomycetes</taxon>
        <taxon>Agaricomycetidae</taxon>
        <taxon>Boletales</taxon>
        <taxon>Suillineae</taxon>
        <taxon>Rhizopogonaceae</taxon>
        <taxon>Rhizopogon</taxon>
    </lineage>
</organism>
<protein>
    <submittedName>
        <fullName evidence="1">Uncharacterized protein</fullName>
    </submittedName>
</protein>
<comment type="caution">
    <text evidence="1">The sequence shown here is derived from an EMBL/GenBank/DDBJ whole genome shotgun (WGS) entry which is preliminary data.</text>
</comment>
<accession>A0A1J8Q4Y2</accession>
<evidence type="ECO:0000313" key="2">
    <source>
        <dbReference type="Proteomes" id="UP000183567"/>
    </source>
</evidence>
<proteinExistence type="predicted"/>
<dbReference type="AlphaFoldDB" id="A0A1J8Q4Y2"/>
<name>A0A1J8Q4Y2_9AGAM</name>
<reference evidence="1 2" key="1">
    <citation type="submission" date="2016-03" db="EMBL/GenBank/DDBJ databases">
        <title>Comparative genomics of the ectomycorrhizal sister species Rhizopogon vinicolor and Rhizopogon vesiculosus (Basidiomycota: Boletales) reveals a divergence of the mating type B locus.</title>
        <authorList>
            <person name="Mujic A.B."/>
            <person name="Kuo A."/>
            <person name="Tritt A."/>
            <person name="Lipzen A."/>
            <person name="Chen C."/>
            <person name="Johnson J."/>
            <person name="Sharma A."/>
            <person name="Barry K."/>
            <person name="Grigoriev I.V."/>
            <person name="Spatafora J.W."/>
        </authorList>
    </citation>
    <scope>NUCLEOTIDE SEQUENCE [LARGE SCALE GENOMIC DNA]</scope>
    <source>
        <strain evidence="1 2">AM-OR11-056</strain>
    </source>
</reference>
<sequence length="52" mass="5989">MSIPGVVDKLGLSFHNICGLHQVVDSIPPRAQWKTCQLWYKSDPNEKHTIYH</sequence>
<gene>
    <name evidence="1" type="ORF">AZE42_12198</name>
</gene>
<dbReference type="OrthoDB" id="2676001at2759"/>
<keyword evidence="2" id="KW-1185">Reference proteome</keyword>